<accession>R1AT80</accession>
<dbReference type="GO" id="GO:0071555">
    <property type="term" value="P:cell wall organization"/>
    <property type="evidence" value="ECO:0007669"/>
    <property type="project" value="UniProtKB-KW"/>
</dbReference>
<feature type="domain" description="Mur ligase C-terminal" evidence="16">
    <location>
        <begin position="296"/>
        <end position="425"/>
    </location>
</feature>
<dbReference type="InterPro" id="IPR000713">
    <property type="entry name" value="Mur_ligase_N"/>
</dbReference>
<proteinExistence type="inferred from homology"/>
<keyword evidence="12 14" id="KW-0961">Cell wall biogenesis/degradation</keyword>
<evidence type="ECO:0000256" key="13">
    <source>
        <dbReference type="ARBA" id="ARBA00047833"/>
    </source>
</evidence>
<dbReference type="PATRIC" id="fig|1304284.3.peg.1606"/>
<evidence type="ECO:0000259" key="16">
    <source>
        <dbReference type="Pfam" id="PF02875"/>
    </source>
</evidence>
<dbReference type="Gene3D" id="3.40.1190.10">
    <property type="entry name" value="Mur-like, catalytic domain"/>
    <property type="match status" value="1"/>
</dbReference>
<dbReference type="EMBL" id="ARZA01000186">
    <property type="protein sequence ID" value="EOD00338.1"/>
    <property type="molecule type" value="Genomic_DNA"/>
</dbReference>
<dbReference type="GO" id="GO:0005524">
    <property type="term" value="F:ATP binding"/>
    <property type="evidence" value="ECO:0007669"/>
    <property type="project" value="UniProtKB-UniRule"/>
</dbReference>
<sequence length="443" mass="49105">MSALAEILLSNGYKVSGSDMKYSPIIEKLRQKGAKIYIGHSEENIKDIDLIVYTSAISNDNPELVKAKQLNIPTIDRATFLGQLMKNYENSIAVAGTHGKTTTTGMLSIILDNSEISPTILLGGKLDQIGGNVKLGDNECLLTEACEYKGNFLKFYPTTGIILNIEEDHLDYFKDINHIVDTFKDFASLIPSNGALIINNDDEHASQVIKKANCNVITFGINNNSDITATNIKFNNAGFPTFDVKIKDKLIENVTLGVMGIHNIYNSLAAIACTYNIGISTETIISSLKSYTGTHRRFETKGKVNNITIIDDYAHHPTEIKTTLDTAKKIKANNVWCIFQPHTYTRTKALLNEFSHAFNDADKVIVTDIYAAREKDTGIIHSKDLVNKIKSQDVDVVYMKDFEDIAKYIFKNADDGDIVITMGAGDIFKVGEMLLNNQMDYSA</sequence>
<dbReference type="GO" id="GO:0008360">
    <property type="term" value="P:regulation of cell shape"/>
    <property type="evidence" value="ECO:0007669"/>
    <property type="project" value="UniProtKB-KW"/>
</dbReference>
<dbReference type="InterPro" id="IPR004101">
    <property type="entry name" value="Mur_ligase_C"/>
</dbReference>
<dbReference type="UniPathway" id="UPA00219"/>
<evidence type="ECO:0000256" key="10">
    <source>
        <dbReference type="ARBA" id="ARBA00022984"/>
    </source>
</evidence>
<dbReference type="GO" id="GO:0008763">
    <property type="term" value="F:UDP-N-acetylmuramate-L-alanine ligase activity"/>
    <property type="evidence" value="ECO:0007669"/>
    <property type="project" value="UniProtKB-UniRule"/>
</dbReference>
<gene>
    <name evidence="14" type="primary">murC</name>
    <name evidence="18" type="ORF">L21TH_1637</name>
</gene>
<comment type="catalytic activity">
    <reaction evidence="13 14">
        <text>UDP-N-acetyl-alpha-D-muramate + L-alanine + ATP = UDP-N-acetyl-alpha-D-muramoyl-L-alanine + ADP + phosphate + H(+)</text>
        <dbReference type="Rhea" id="RHEA:23372"/>
        <dbReference type="ChEBI" id="CHEBI:15378"/>
        <dbReference type="ChEBI" id="CHEBI:30616"/>
        <dbReference type="ChEBI" id="CHEBI:43474"/>
        <dbReference type="ChEBI" id="CHEBI:57972"/>
        <dbReference type="ChEBI" id="CHEBI:70757"/>
        <dbReference type="ChEBI" id="CHEBI:83898"/>
        <dbReference type="ChEBI" id="CHEBI:456216"/>
        <dbReference type="EC" id="6.3.2.8"/>
    </reaction>
</comment>
<dbReference type="InterPro" id="IPR036565">
    <property type="entry name" value="Mur-like_cat_sf"/>
</dbReference>
<evidence type="ECO:0000259" key="15">
    <source>
        <dbReference type="Pfam" id="PF01225"/>
    </source>
</evidence>
<comment type="subcellular location">
    <subcellularLocation>
        <location evidence="1 14">Cytoplasm</location>
    </subcellularLocation>
</comment>
<dbReference type="InterPro" id="IPR013221">
    <property type="entry name" value="Mur_ligase_cen"/>
</dbReference>
<evidence type="ECO:0000256" key="12">
    <source>
        <dbReference type="ARBA" id="ARBA00023316"/>
    </source>
</evidence>
<dbReference type="NCBIfam" id="TIGR01082">
    <property type="entry name" value="murC"/>
    <property type="match status" value="1"/>
</dbReference>
<keyword evidence="6 14" id="KW-0132">Cell division</keyword>
<evidence type="ECO:0000256" key="1">
    <source>
        <dbReference type="ARBA" id="ARBA00004496"/>
    </source>
</evidence>
<keyword evidence="10 14" id="KW-0573">Peptidoglycan synthesis</keyword>
<dbReference type="PANTHER" id="PTHR43445:SF3">
    <property type="entry name" value="UDP-N-ACETYLMURAMATE--L-ALANINE LIGASE"/>
    <property type="match status" value="1"/>
</dbReference>
<dbReference type="GO" id="GO:0051301">
    <property type="term" value="P:cell division"/>
    <property type="evidence" value="ECO:0007669"/>
    <property type="project" value="UniProtKB-KW"/>
</dbReference>
<comment type="caution">
    <text evidence="18">The sequence shown here is derived from an EMBL/GenBank/DDBJ whole genome shotgun (WGS) entry which is preliminary data.</text>
</comment>
<evidence type="ECO:0000256" key="14">
    <source>
        <dbReference type="HAMAP-Rule" id="MF_00046"/>
    </source>
</evidence>
<dbReference type="EC" id="6.3.2.8" evidence="3 14"/>
<dbReference type="GO" id="GO:0009252">
    <property type="term" value="P:peptidoglycan biosynthetic process"/>
    <property type="evidence" value="ECO:0007669"/>
    <property type="project" value="UniProtKB-UniRule"/>
</dbReference>
<reference evidence="18 19" key="1">
    <citation type="journal article" date="2015" name="Geomicrobiol. J.">
        <title>Caldisalinibacter kiritimatiensis gen. nov., sp. nov., a moderately thermohalophilic thiosulfate-reducing bacterium from a hypersaline microbial mat.</title>
        <authorList>
            <person name="Ben Hania W."/>
            <person name="Joseph M."/>
            <person name="Fiebig A."/>
            <person name="Bunk B."/>
            <person name="Klenk H.-P."/>
            <person name="Fardeau M.-L."/>
            <person name="Spring S."/>
        </authorList>
    </citation>
    <scope>NUCLEOTIDE SEQUENCE [LARGE SCALE GENOMIC DNA]</scope>
    <source>
        <strain evidence="18 19">L21-TH-D2</strain>
    </source>
</reference>
<dbReference type="STRING" id="1304284.L21TH_1637"/>
<dbReference type="Proteomes" id="UP000013378">
    <property type="component" value="Unassembled WGS sequence"/>
</dbReference>
<comment type="pathway">
    <text evidence="2 14">Cell wall biogenesis; peptidoglycan biosynthesis.</text>
</comment>
<dbReference type="eggNOG" id="COG0773">
    <property type="taxonomic scope" value="Bacteria"/>
</dbReference>
<name>R1AT80_9FIRM</name>
<evidence type="ECO:0000256" key="8">
    <source>
        <dbReference type="ARBA" id="ARBA00022840"/>
    </source>
</evidence>
<keyword evidence="4 14" id="KW-0963">Cytoplasm</keyword>
<dbReference type="InterPro" id="IPR005758">
    <property type="entry name" value="UDP-N-AcMur_Ala_ligase_MurC"/>
</dbReference>
<evidence type="ECO:0000313" key="19">
    <source>
        <dbReference type="Proteomes" id="UP000013378"/>
    </source>
</evidence>
<evidence type="ECO:0000256" key="7">
    <source>
        <dbReference type="ARBA" id="ARBA00022741"/>
    </source>
</evidence>
<feature type="binding site" evidence="14">
    <location>
        <begin position="96"/>
        <end position="102"/>
    </location>
    <ligand>
        <name>ATP</name>
        <dbReference type="ChEBI" id="CHEBI:30616"/>
    </ligand>
</feature>
<dbReference type="GO" id="GO:0005737">
    <property type="term" value="C:cytoplasm"/>
    <property type="evidence" value="ECO:0007669"/>
    <property type="project" value="UniProtKB-SubCell"/>
</dbReference>
<keyword evidence="8 14" id="KW-0067">ATP-binding</keyword>
<dbReference type="SUPFAM" id="SSF53623">
    <property type="entry name" value="MurD-like peptide ligases, catalytic domain"/>
    <property type="match status" value="1"/>
</dbReference>
<evidence type="ECO:0000256" key="3">
    <source>
        <dbReference type="ARBA" id="ARBA00012211"/>
    </source>
</evidence>
<evidence type="ECO:0000259" key="17">
    <source>
        <dbReference type="Pfam" id="PF08245"/>
    </source>
</evidence>
<dbReference type="Pfam" id="PF01225">
    <property type="entry name" value="Mur_ligase"/>
    <property type="match status" value="1"/>
</dbReference>
<dbReference type="InterPro" id="IPR036615">
    <property type="entry name" value="Mur_ligase_C_dom_sf"/>
</dbReference>
<comment type="function">
    <text evidence="14">Cell wall formation.</text>
</comment>
<evidence type="ECO:0000256" key="6">
    <source>
        <dbReference type="ARBA" id="ARBA00022618"/>
    </source>
</evidence>
<dbReference type="InterPro" id="IPR050061">
    <property type="entry name" value="MurCDEF_pg_biosynth"/>
</dbReference>
<comment type="similarity">
    <text evidence="14">Belongs to the MurCDEF family.</text>
</comment>
<evidence type="ECO:0000256" key="5">
    <source>
        <dbReference type="ARBA" id="ARBA00022598"/>
    </source>
</evidence>
<organism evidence="18 19">
    <name type="scientific">Caldisalinibacter kiritimatiensis</name>
    <dbReference type="NCBI Taxonomy" id="1304284"/>
    <lineage>
        <taxon>Bacteria</taxon>
        <taxon>Bacillati</taxon>
        <taxon>Bacillota</taxon>
        <taxon>Tissierellia</taxon>
        <taxon>Tissierellales</taxon>
        <taxon>Thermohalobacteraceae</taxon>
        <taxon>Caldisalinibacter</taxon>
    </lineage>
</organism>
<feature type="domain" description="Mur ligase central" evidence="17">
    <location>
        <begin position="94"/>
        <end position="273"/>
    </location>
</feature>
<evidence type="ECO:0000256" key="11">
    <source>
        <dbReference type="ARBA" id="ARBA00023306"/>
    </source>
</evidence>
<keyword evidence="11 14" id="KW-0131">Cell cycle</keyword>
<dbReference type="SUPFAM" id="SSF51984">
    <property type="entry name" value="MurCD N-terminal domain"/>
    <property type="match status" value="1"/>
</dbReference>
<dbReference type="PANTHER" id="PTHR43445">
    <property type="entry name" value="UDP-N-ACETYLMURAMATE--L-ALANINE LIGASE-RELATED"/>
    <property type="match status" value="1"/>
</dbReference>
<dbReference type="Pfam" id="PF02875">
    <property type="entry name" value="Mur_ligase_C"/>
    <property type="match status" value="1"/>
</dbReference>
<evidence type="ECO:0000256" key="4">
    <source>
        <dbReference type="ARBA" id="ARBA00022490"/>
    </source>
</evidence>
<evidence type="ECO:0000256" key="9">
    <source>
        <dbReference type="ARBA" id="ARBA00022960"/>
    </source>
</evidence>
<feature type="domain" description="Mur ligase N-terminal catalytic" evidence="15">
    <location>
        <begin position="1"/>
        <end position="88"/>
    </location>
</feature>
<keyword evidence="19" id="KW-1185">Reference proteome</keyword>
<evidence type="ECO:0000313" key="18">
    <source>
        <dbReference type="EMBL" id="EOD00338.1"/>
    </source>
</evidence>
<dbReference type="Gene3D" id="3.40.50.720">
    <property type="entry name" value="NAD(P)-binding Rossmann-like Domain"/>
    <property type="match status" value="1"/>
</dbReference>
<keyword evidence="7 14" id="KW-0547">Nucleotide-binding</keyword>
<dbReference type="SUPFAM" id="SSF53244">
    <property type="entry name" value="MurD-like peptide ligases, peptide-binding domain"/>
    <property type="match status" value="1"/>
</dbReference>
<dbReference type="Pfam" id="PF08245">
    <property type="entry name" value="Mur_ligase_M"/>
    <property type="match status" value="1"/>
</dbReference>
<protein>
    <recommendedName>
        <fullName evidence="3 14">UDP-N-acetylmuramate--L-alanine ligase</fullName>
        <ecNumber evidence="3 14">6.3.2.8</ecNumber>
    </recommendedName>
    <alternativeName>
        <fullName evidence="14">UDP-N-acetylmuramoyl-L-alanine synthetase</fullName>
    </alternativeName>
</protein>
<dbReference type="Gene3D" id="3.90.190.20">
    <property type="entry name" value="Mur ligase, C-terminal domain"/>
    <property type="match status" value="1"/>
</dbReference>
<evidence type="ECO:0000256" key="2">
    <source>
        <dbReference type="ARBA" id="ARBA00004752"/>
    </source>
</evidence>
<dbReference type="HAMAP" id="MF_00046">
    <property type="entry name" value="MurC"/>
    <property type="match status" value="1"/>
</dbReference>
<dbReference type="AlphaFoldDB" id="R1AT80"/>
<keyword evidence="5 14" id="KW-0436">Ligase</keyword>
<keyword evidence="9 14" id="KW-0133">Cell shape</keyword>